<gene>
    <name evidence="3" type="ORF">C361_05066</name>
</gene>
<keyword evidence="1" id="KW-0175">Coiled coil</keyword>
<proteinExistence type="predicted"/>
<evidence type="ECO:0000256" key="1">
    <source>
        <dbReference type="SAM" id="Coils"/>
    </source>
</evidence>
<protein>
    <submittedName>
        <fullName evidence="3">Osmosensor</fullName>
    </submittedName>
</protein>
<evidence type="ECO:0000313" key="4">
    <source>
        <dbReference type="Proteomes" id="UP000199727"/>
    </source>
</evidence>
<evidence type="ECO:0000256" key="2">
    <source>
        <dbReference type="SAM" id="MobiDB-lite"/>
    </source>
</evidence>
<accession>A0A854Q9R0</accession>
<feature type="compositionally biased region" description="Low complexity" evidence="2">
    <location>
        <begin position="561"/>
        <end position="581"/>
    </location>
</feature>
<feature type="compositionally biased region" description="Polar residues" evidence="2">
    <location>
        <begin position="186"/>
        <end position="199"/>
    </location>
</feature>
<feature type="region of interest" description="Disordered" evidence="2">
    <location>
        <begin position="551"/>
        <end position="585"/>
    </location>
</feature>
<feature type="compositionally biased region" description="Low complexity" evidence="2">
    <location>
        <begin position="956"/>
        <end position="969"/>
    </location>
</feature>
<feature type="compositionally biased region" description="Basic and acidic residues" evidence="2">
    <location>
        <begin position="206"/>
        <end position="222"/>
    </location>
</feature>
<feature type="compositionally biased region" description="Polar residues" evidence="2">
    <location>
        <begin position="872"/>
        <end position="887"/>
    </location>
</feature>
<feature type="compositionally biased region" description="Pro residues" evidence="2">
    <location>
        <begin position="1873"/>
        <end position="1884"/>
    </location>
</feature>
<feature type="region of interest" description="Disordered" evidence="2">
    <location>
        <begin position="1860"/>
        <end position="1884"/>
    </location>
</feature>
<dbReference type="OrthoDB" id="2261329at2759"/>
<feature type="compositionally biased region" description="Polar residues" evidence="2">
    <location>
        <begin position="223"/>
        <end position="237"/>
    </location>
</feature>
<feature type="region of interest" description="Disordered" evidence="2">
    <location>
        <begin position="1177"/>
        <end position="1199"/>
    </location>
</feature>
<name>A0A854Q9R0_CRYNE</name>
<feature type="region of interest" description="Disordered" evidence="2">
    <location>
        <begin position="926"/>
        <end position="1053"/>
    </location>
</feature>
<organism evidence="3 4">
    <name type="scientific">Cryptococcus neoformans Tu259-1</name>
    <dbReference type="NCBI Taxonomy" id="1230072"/>
    <lineage>
        <taxon>Eukaryota</taxon>
        <taxon>Fungi</taxon>
        <taxon>Dikarya</taxon>
        <taxon>Basidiomycota</taxon>
        <taxon>Agaricomycotina</taxon>
        <taxon>Tremellomycetes</taxon>
        <taxon>Tremellales</taxon>
        <taxon>Cryptococcaceae</taxon>
        <taxon>Cryptococcus</taxon>
        <taxon>Cryptococcus neoformans species complex</taxon>
    </lineage>
</organism>
<feature type="region of interest" description="Disordered" evidence="2">
    <location>
        <begin position="106"/>
        <end position="333"/>
    </location>
</feature>
<feature type="compositionally biased region" description="Polar residues" evidence="2">
    <location>
        <begin position="274"/>
        <end position="325"/>
    </location>
</feature>
<reference evidence="3 4" key="1">
    <citation type="submission" date="2017-06" db="EMBL/GenBank/DDBJ databases">
        <title>Global population genomics of the pathogenic fungus Cryptococcus neoformans var. grubii.</title>
        <authorList>
            <person name="Cuomo C."/>
            <person name="Litvintseva A."/>
            <person name="Chen Y."/>
            <person name="Young S."/>
            <person name="Zeng Q."/>
            <person name="Chapman S."/>
            <person name="Gujja S."/>
            <person name="Saif S."/>
            <person name="Birren B."/>
        </authorList>
    </citation>
    <scope>NUCLEOTIDE SEQUENCE [LARGE SCALE GENOMIC DNA]</scope>
    <source>
        <strain evidence="3 4">Tu259-1</strain>
    </source>
</reference>
<feature type="compositionally biased region" description="Polar residues" evidence="2">
    <location>
        <begin position="8"/>
        <end position="35"/>
    </location>
</feature>
<feature type="region of interest" description="Disordered" evidence="2">
    <location>
        <begin position="1"/>
        <end position="92"/>
    </location>
</feature>
<dbReference type="Proteomes" id="UP000199727">
    <property type="component" value="Unassembled WGS sequence"/>
</dbReference>
<sequence>MLRPPLSSPSQTAETMISFGSTVSSHQSFSNTALTTPDLGSPGKAKSTLEPLLQILERAEESSKPNSPSLNDVSKPFEGTTASNSGLGISGGVKVKDVASRFEQMRSAQTLSPTPLDHRPLSVPRRLPVARSISPLNATENRSTTLESTSSKSTMRPPTSVDQSTGLESPSTPTNPPFAATPYMPSPTQDSAYDNSPVTRNGPPPLRRDRGSTKKMIQRWESRSSTPTQPEVHTALQNAHGVFSREYLDKKPLPPPKDTPDDNPITGLPRHFTPSKSLPHNPLPSSTRNSPNHLRTPTKSGRGQNNNLSPSPSGSHYSPQDSPSGKKQKVSPLKDVLNFLGARKKGKGKEKEKETKKHYGALIDENQGRFGVFIPKDRMGSAEMRWTPDFKPTIRSDPIVYLIPTPCSSVSAWDSWLPSWGTLTSDALSITYCPVFSTPRTGSLNTPRRCSGSSTKSARGVPFSQISTPNPQTPPDKTFFMQNCLDVRVMKKDELKSKGIPMAPDGVGAEVIELTWEDRSRSYIALEGSEGRNAWLTAIRGILPRTPVLPPITPSETPFGSISSPLRHSSHHSSPLSIPHRGSIGTVEDAGFGSLPSIQKVGDEWVAGGPLHTLNNDLESPRSRPRLKEDSPLRESVSLMFADTAPSQTSWRQSSVQQPEVERSTSYASSEASQRILEWQAPVQNQKELSTFARSRIPPTSFLTPGIDIESTAMPHSDTMLSFDSEDLNPSRSASQVGRAPTDVDTGEITPKQTKTAGGSEVKSRAAAWEARSTLSSEQDLDPFGAPTHISRITFPKPSVGGPSLASSPKISLTPTSYKADISFGHTKNDNLLNHSTLPSRTMRMALEGLPLNKPLSQFTTQPLRVHRNVGSRPNNSHASSTETLVNTPGRETVMGDVSTDTISLASTLSVPSAHDEGCADEEVISRPTVRGPRPVSSNTFGRRVSSRIPSATSQTTPPTRAVTPAVVAQPSTSRDLVMGAVSSPSPISASGASQRPKNRSSLLSHRVPSKLYMSDEEKNKQNGQKTEENKAPSPTSAGSSGPGEVESKEKDMTPFFTRAISARSASVMTMKKSAYGPEGDTTQSLPGPPVALPLELESSPILNDVHPLPPTEELAVPATLPSANLSKILQNVEVLVDQSRVMSDPETAPYPKALQEKLGALHEDLTVVRRSLLETSQEKGSVVEEDNLSPPAAAQEPLDLDKVYGHLESLEGRTASMADPETAPYPKALEERLNALYAEIAMVRKLIEETKAQQDIGAIGNVVAMEHTANDPAAVSCGPTGVSSASFAGSAAVAMPVPFKSKPRNIEMEDMPHPQAVELADLPPEKALAAAAPNLEPVSPTPIQPPMSGRLRPAHLIMPAPLAPQASQHTTSRLLADAPRSPLTSANEDKSPQKTSFAVPERMKNDHPMIVPELFTLRAPVEAIQKEVVPLPVPSDVSEIHRKLDHLTALYQAFLDRQYEATTSSRVTEKDAIMTTDVPKLINFEGKPHNGKVGMILSEGEAAGTDNGPSVERFSTAMRKKMESSAAPVIPISVASRKPVPSFKEEIGTSNEVENVMVGEQVARPEEKNEEEKYAGEEVAKIMGGDPDELKPLKQQELHVLSNVPTPSERGHGEKDEAPSHQLAVAKLSSPTIATTAQFPEETVKKMEEAMGILKELDEARGSQKAQAADMGKYLTDLNGWLEKFVQNSSAELGIMSKRLDTLVGSESSDGPQGLPALVADMHSMLVEQKHRNEVDGMTGQRLDTLVMMMGQDQQRQANQEGTTAEILQVLERQRHENEMLLRAVATDLTEEIRGDKMRFLESMQKATTVNVMLHIEEFKRLLNAEVNKSMNELGKVREEKRALEQQISDLFALKAKHGFEPRALPKAPTAPAGPPPPPSNHP</sequence>
<feature type="compositionally biased region" description="Polar residues" evidence="2">
    <location>
        <begin position="645"/>
        <end position="669"/>
    </location>
</feature>
<dbReference type="EMBL" id="AMKT01000067">
    <property type="protein sequence ID" value="OXG16695.1"/>
    <property type="molecule type" value="Genomic_DNA"/>
</dbReference>
<feature type="compositionally biased region" description="Low complexity" evidence="2">
    <location>
        <begin position="980"/>
        <end position="994"/>
    </location>
</feature>
<feature type="region of interest" description="Disordered" evidence="2">
    <location>
        <begin position="719"/>
        <end position="764"/>
    </location>
</feature>
<feature type="region of interest" description="Disordered" evidence="2">
    <location>
        <begin position="443"/>
        <end position="475"/>
    </location>
</feature>
<feature type="compositionally biased region" description="Basic and acidic residues" evidence="2">
    <location>
        <begin position="619"/>
        <end position="633"/>
    </location>
</feature>
<feature type="compositionally biased region" description="Low complexity" evidence="2">
    <location>
        <begin position="143"/>
        <end position="154"/>
    </location>
</feature>
<feature type="region of interest" description="Disordered" evidence="2">
    <location>
        <begin position="869"/>
        <end position="895"/>
    </location>
</feature>
<feature type="compositionally biased region" description="Basic and acidic residues" evidence="2">
    <location>
        <begin position="1014"/>
        <end position="1031"/>
    </location>
</feature>
<feature type="compositionally biased region" description="Polar residues" evidence="2">
    <location>
        <begin position="443"/>
        <end position="457"/>
    </location>
</feature>
<feature type="coiled-coil region" evidence="1">
    <location>
        <begin position="1821"/>
        <end position="1855"/>
    </location>
</feature>
<feature type="compositionally biased region" description="Polar residues" evidence="2">
    <location>
        <begin position="156"/>
        <end position="172"/>
    </location>
</feature>
<comment type="caution">
    <text evidence="3">The sequence shown here is derived from an EMBL/GenBank/DDBJ whole genome shotgun (WGS) entry which is preliminary data.</text>
</comment>
<feature type="compositionally biased region" description="Low complexity" evidence="2">
    <location>
        <begin position="1032"/>
        <end position="1044"/>
    </location>
</feature>
<evidence type="ECO:0000313" key="3">
    <source>
        <dbReference type="EMBL" id="OXG16695.1"/>
    </source>
</evidence>
<feature type="region of interest" description="Disordered" evidence="2">
    <location>
        <begin position="612"/>
        <end position="669"/>
    </location>
</feature>